<organism evidence="2 3">
    <name type="scientific">Drosophila erecta</name>
    <name type="common">Fruit fly</name>
    <dbReference type="NCBI Taxonomy" id="7220"/>
    <lineage>
        <taxon>Eukaryota</taxon>
        <taxon>Metazoa</taxon>
        <taxon>Ecdysozoa</taxon>
        <taxon>Arthropoda</taxon>
        <taxon>Hexapoda</taxon>
        <taxon>Insecta</taxon>
        <taxon>Pterygota</taxon>
        <taxon>Neoptera</taxon>
        <taxon>Endopterygota</taxon>
        <taxon>Diptera</taxon>
        <taxon>Brachycera</taxon>
        <taxon>Muscomorpha</taxon>
        <taxon>Ephydroidea</taxon>
        <taxon>Drosophilidae</taxon>
        <taxon>Drosophila</taxon>
        <taxon>Sophophora</taxon>
    </lineage>
</organism>
<dbReference type="HOGENOM" id="CLU_041964_2_0_1"/>
<dbReference type="InterPro" id="IPR026506">
    <property type="entry name" value="GDPGP"/>
</dbReference>
<name>B3NCH0_DROER</name>
<dbReference type="PANTHER" id="PTHR20884:SF8">
    <property type="entry name" value="GDP-D-GLUCOSE PHOSPHORYLASE 1"/>
    <property type="match status" value="1"/>
</dbReference>
<dbReference type="GO" id="GO:0016787">
    <property type="term" value="F:hydrolase activity"/>
    <property type="evidence" value="ECO:0007669"/>
    <property type="project" value="UniProtKB-KW"/>
</dbReference>
<dbReference type="PANTHER" id="PTHR20884">
    <property type="entry name" value="GDP-D-GLUCOSE PHOSPHORYLASE 1"/>
    <property type="match status" value="1"/>
</dbReference>
<dbReference type="GO" id="GO:0006006">
    <property type="term" value="P:glucose metabolic process"/>
    <property type="evidence" value="ECO:0007669"/>
    <property type="project" value="TreeGrafter"/>
</dbReference>
<dbReference type="GO" id="GO:0005737">
    <property type="term" value="C:cytoplasm"/>
    <property type="evidence" value="ECO:0007669"/>
    <property type="project" value="UniProtKB-SubCell"/>
</dbReference>
<dbReference type="Pfam" id="PF26217">
    <property type="entry name" value="GDPGP1_N"/>
    <property type="match status" value="1"/>
</dbReference>
<dbReference type="AlphaFoldDB" id="B3NCH0"/>
<gene>
    <name evidence="2" type="primary">Dere\GG15380</name>
    <name evidence="2" type="synonym">dere_GLEANR_15460</name>
    <name evidence="2" type="synonym">GG15380</name>
    <name evidence="2" type="ORF">Dere_GG15380</name>
</gene>
<dbReference type="EMBL" id="CH954178">
    <property type="protein sequence ID" value="EDV51200.2"/>
    <property type="molecule type" value="Genomic_DNA"/>
</dbReference>
<reference evidence="2 3" key="1">
    <citation type="journal article" date="2007" name="Nature">
        <title>Evolution of genes and genomes on the Drosophila phylogeny.</title>
        <authorList>
            <consortium name="Drosophila 12 Genomes Consortium"/>
            <person name="Clark A.G."/>
            <person name="Eisen M.B."/>
            <person name="Smith D.R."/>
            <person name="Bergman C.M."/>
            <person name="Oliver B."/>
            <person name="Markow T.A."/>
            <person name="Kaufman T.C."/>
            <person name="Kellis M."/>
            <person name="Gelbart W."/>
            <person name="Iyer V.N."/>
            <person name="Pollard D.A."/>
            <person name="Sackton T.B."/>
            <person name="Larracuente A.M."/>
            <person name="Singh N.D."/>
            <person name="Abad J.P."/>
            <person name="Abt D.N."/>
            <person name="Adryan B."/>
            <person name="Aguade M."/>
            <person name="Akashi H."/>
            <person name="Anderson W.W."/>
            <person name="Aquadro C.F."/>
            <person name="Ardell D.H."/>
            <person name="Arguello R."/>
            <person name="Artieri C.G."/>
            <person name="Barbash D.A."/>
            <person name="Barker D."/>
            <person name="Barsanti P."/>
            <person name="Batterham P."/>
            <person name="Batzoglou S."/>
            <person name="Begun D."/>
            <person name="Bhutkar A."/>
            <person name="Blanco E."/>
            <person name="Bosak S.A."/>
            <person name="Bradley R.K."/>
            <person name="Brand A.D."/>
            <person name="Brent M.R."/>
            <person name="Brooks A.N."/>
            <person name="Brown R.H."/>
            <person name="Butlin R.K."/>
            <person name="Caggese C."/>
            <person name="Calvi B.R."/>
            <person name="Bernardo de Carvalho A."/>
            <person name="Caspi A."/>
            <person name="Castrezana S."/>
            <person name="Celniker S.E."/>
            <person name="Chang J.L."/>
            <person name="Chapple C."/>
            <person name="Chatterji S."/>
            <person name="Chinwalla A."/>
            <person name="Civetta A."/>
            <person name="Clifton S.W."/>
            <person name="Comeron J.M."/>
            <person name="Costello J.C."/>
            <person name="Coyne J.A."/>
            <person name="Daub J."/>
            <person name="David R.G."/>
            <person name="Delcher A.L."/>
            <person name="Delehaunty K."/>
            <person name="Do C.B."/>
            <person name="Ebling H."/>
            <person name="Edwards K."/>
            <person name="Eickbush T."/>
            <person name="Evans J.D."/>
            <person name="Filipski A."/>
            <person name="Findeiss S."/>
            <person name="Freyhult E."/>
            <person name="Fulton L."/>
            <person name="Fulton R."/>
            <person name="Garcia A.C."/>
            <person name="Gardiner A."/>
            <person name="Garfield D.A."/>
            <person name="Garvin B.E."/>
            <person name="Gibson G."/>
            <person name="Gilbert D."/>
            <person name="Gnerre S."/>
            <person name="Godfrey J."/>
            <person name="Good R."/>
            <person name="Gotea V."/>
            <person name="Gravely B."/>
            <person name="Greenberg A.J."/>
            <person name="Griffiths-Jones S."/>
            <person name="Gross S."/>
            <person name="Guigo R."/>
            <person name="Gustafson E.A."/>
            <person name="Haerty W."/>
            <person name="Hahn M.W."/>
            <person name="Halligan D.L."/>
            <person name="Halpern A.L."/>
            <person name="Halter G.M."/>
            <person name="Han M.V."/>
            <person name="Heger A."/>
            <person name="Hillier L."/>
            <person name="Hinrichs A.S."/>
            <person name="Holmes I."/>
            <person name="Hoskins R.A."/>
            <person name="Hubisz M.J."/>
            <person name="Hultmark D."/>
            <person name="Huntley M.A."/>
            <person name="Jaffe D.B."/>
            <person name="Jagadeeshan S."/>
            <person name="Jeck W.R."/>
            <person name="Johnson J."/>
            <person name="Jones C.D."/>
            <person name="Jordan W.C."/>
            <person name="Karpen G.H."/>
            <person name="Kataoka E."/>
            <person name="Keightley P.D."/>
            <person name="Kheradpour P."/>
            <person name="Kirkness E.F."/>
            <person name="Koerich L.B."/>
            <person name="Kristiansen K."/>
            <person name="Kudrna D."/>
            <person name="Kulathinal R.J."/>
            <person name="Kumar S."/>
            <person name="Kwok R."/>
            <person name="Lander E."/>
            <person name="Langley C.H."/>
            <person name="Lapoint R."/>
            <person name="Lazzaro B.P."/>
            <person name="Lee S.J."/>
            <person name="Levesque L."/>
            <person name="Li R."/>
            <person name="Lin C.F."/>
            <person name="Lin M.F."/>
            <person name="Lindblad-Toh K."/>
            <person name="Llopart A."/>
            <person name="Long M."/>
            <person name="Low L."/>
            <person name="Lozovsky E."/>
            <person name="Lu J."/>
            <person name="Luo M."/>
            <person name="Machado C.A."/>
            <person name="Makalowski W."/>
            <person name="Marzo M."/>
            <person name="Matsuda M."/>
            <person name="Matzkin L."/>
            <person name="McAllister B."/>
            <person name="McBride C.S."/>
            <person name="McKernan B."/>
            <person name="McKernan K."/>
            <person name="Mendez-Lago M."/>
            <person name="Minx P."/>
            <person name="Mollenhauer M.U."/>
            <person name="Montooth K."/>
            <person name="Mount S.M."/>
            <person name="Mu X."/>
            <person name="Myers E."/>
            <person name="Negre B."/>
            <person name="Newfeld S."/>
            <person name="Nielsen R."/>
            <person name="Noor M.A."/>
            <person name="O'Grady P."/>
            <person name="Pachter L."/>
            <person name="Papaceit M."/>
            <person name="Parisi M.J."/>
            <person name="Parisi M."/>
            <person name="Parts L."/>
            <person name="Pedersen J.S."/>
            <person name="Pesole G."/>
            <person name="Phillippy A.M."/>
            <person name="Ponting C.P."/>
            <person name="Pop M."/>
            <person name="Porcelli D."/>
            <person name="Powell J.R."/>
            <person name="Prohaska S."/>
            <person name="Pruitt K."/>
            <person name="Puig M."/>
            <person name="Quesneville H."/>
            <person name="Ram K.R."/>
            <person name="Rand D."/>
            <person name="Rasmussen M.D."/>
            <person name="Reed L.K."/>
            <person name="Reenan R."/>
            <person name="Reily A."/>
            <person name="Remington K.A."/>
            <person name="Rieger T.T."/>
            <person name="Ritchie M.G."/>
            <person name="Robin C."/>
            <person name="Rogers Y.H."/>
            <person name="Rohde C."/>
            <person name="Rozas J."/>
            <person name="Rubenfield M.J."/>
            <person name="Ruiz A."/>
            <person name="Russo S."/>
            <person name="Salzberg S.L."/>
            <person name="Sanchez-Gracia A."/>
            <person name="Saranga D.J."/>
            <person name="Sato H."/>
            <person name="Schaeffer S.W."/>
            <person name="Schatz M.C."/>
            <person name="Schlenke T."/>
            <person name="Schwartz R."/>
            <person name="Segarra C."/>
            <person name="Singh R.S."/>
            <person name="Sirot L."/>
            <person name="Sirota M."/>
            <person name="Sisneros N.B."/>
            <person name="Smith C.D."/>
            <person name="Smith T.F."/>
            <person name="Spieth J."/>
            <person name="Stage D.E."/>
            <person name="Stark A."/>
            <person name="Stephan W."/>
            <person name="Strausberg R.L."/>
            <person name="Strempel S."/>
            <person name="Sturgill D."/>
            <person name="Sutton G."/>
            <person name="Sutton G.G."/>
            <person name="Tao W."/>
            <person name="Teichmann S."/>
            <person name="Tobari Y.N."/>
            <person name="Tomimura Y."/>
            <person name="Tsolas J.M."/>
            <person name="Valente V.L."/>
            <person name="Venter E."/>
            <person name="Venter J.C."/>
            <person name="Vicario S."/>
            <person name="Vieira F.G."/>
            <person name="Vilella A.J."/>
            <person name="Villasante A."/>
            <person name="Walenz B."/>
            <person name="Wang J."/>
            <person name="Wasserman M."/>
            <person name="Watts T."/>
            <person name="Wilson D."/>
            <person name="Wilson R.K."/>
            <person name="Wing R.A."/>
            <person name="Wolfner M.F."/>
            <person name="Wong A."/>
            <person name="Wong G.K."/>
            <person name="Wu C.I."/>
            <person name="Wu G."/>
            <person name="Yamamoto D."/>
            <person name="Yang H.P."/>
            <person name="Yang S.P."/>
            <person name="Yorke J.A."/>
            <person name="Yoshida K."/>
            <person name="Zdobnov E."/>
            <person name="Zhang P."/>
            <person name="Zhang Y."/>
            <person name="Zimin A.V."/>
            <person name="Baldwin J."/>
            <person name="Abdouelleil A."/>
            <person name="Abdulkadir J."/>
            <person name="Abebe A."/>
            <person name="Abera B."/>
            <person name="Abreu J."/>
            <person name="Acer S.C."/>
            <person name="Aftuck L."/>
            <person name="Alexander A."/>
            <person name="An P."/>
            <person name="Anderson E."/>
            <person name="Anderson S."/>
            <person name="Arachi H."/>
            <person name="Azer M."/>
            <person name="Bachantsang P."/>
            <person name="Barry A."/>
            <person name="Bayul T."/>
            <person name="Berlin A."/>
            <person name="Bessette D."/>
            <person name="Bloom T."/>
            <person name="Blye J."/>
            <person name="Boguslavskiy L."/>
            <person name="Bonnet C."/>
            <person name="Boukhgalter B."/>
            <person name="Bourzgui I."/>
            <person name="Brown A."/>
            <person name="Cahill P."/>
            <person name="Channer S."/>
            <person name="Cheshatsang Y."/>
            <person name="Chuda L."/>
            <person name="Citroen M."/>
            <person name="Collymore A."/>
            <person name="Cooke P."/>
            <person name="Costello M."/>
            <person name="D'Aco K."/>
            <person name="Daza R."/>
            <person name="De Haan G."/>
            <person name="DeGray S."/>
            <person name="DeMaso C."/>
            <person name="Dhargay N."/>
            <person name="Dooley K."/>
            <person name="Dooley E."/>
            <person name="Doricent M."/>
            <person name="Dorje P."/>
            <person name="Dorjee K."/>
            <person name="Dupes A."/>
            <person name="Elong R."/>
            <person name="Falk J."/>
            <person name="Farina A."/>
            <person name="Faro S."/>
            <person name="Ferguson D."/>
            <person name="Fisher S."/>
            <person name="Foley C.D."/>
            <person name="Franke A."/>
            <person name="Friedrich D."/>
            <person name="Gadbois L."/>
            <person name="Gearin G."/>
            <person name="Gearin C.R."/>
            <person name="Giannoukos G."/>
            <person name="Goode T."/>
            <person name="Graham J."/>
            <person name="Grandbois E."/>
            <person name="Grewal S."/>
            <person name="Gyaltsen K."/>
            <person name="Hafez N."/>
            <person name="Hagos B."/>
            <person name="Hall J."/>
            <person name="Henson C."/>
            <person name="Hollinger A."/>
            <person name="Honan T."/>
            <person name="Huard M.D."/>
            <person name="Hughes L."/>
            <person name="Hurhula B."/>
            <person name="Husby M.E."/>
            <person name="Kamat A."/>
            <person name="Kanga B."/>
            <person name="Kashin S."/>
            <person name="Khazanovich D."/>
            <person name="Kisner P."/>
            <person name="Lance K."/>
            <person name="Lara M."/>
            <person name="Lee W."/>
            <person name="Lennon N."/>
            <person name="Letendre F."/>
            <person name="LeVine R."/>
            <person name="Lipovsky A."/>
            <person name="Liu X."/>
            <person name="Liu J."/>
            <person name="Liu S."/>
            <person name="Lokyitsang T."/>
            <person name="Lokyitsang Y."/>
            <person name="Lubonja R."/>
            <person name="Lui A."/>
            <person name="MacDonald P."/>
            <person name="Magnisalis V."/>
            <person name="Maru K."/>
            <person name="Matthews C."/>
            <person name="McCusker W."/>
            <person name="McDonough S."/>
            <person name="Mehta T."/>
            <person name="Meldrim J."/>
            <person name="Meneus L."/>
            <person name="Mihai O."/>
            <person name="Mihalev A."/>
            <person name="Mihova T."/>
            <person name="Mittelman R."/>
            <person name="Mlenga V."/>
            <person name="Montmayeur A."/>
            <person name="Mulrain L."/>
            <person name="Navidi A."/>
            <person name="Naylor J."/>
            <person name="Negash T."/>
            <person name="Nguyen T."/>
            <person name="Nguyen N."/>
            <person name="Nicol R."/>
            <person name="Norbu C."/>
            <person name="Norbu N."/>
            <person name="Novod N."/>
            <person name="O'Neill B."/>
            <person name="Osman S."/>
            <person name="Markiewicz E."/>
            <person name="Oyono O.L."/>
            <person name="Patti C."/>
            <person name="Phunkhang P."/>
            <person name="Pierre F."/>
            <person name="Priest M."/>
            <person name="Raghuraman S."/>
            <person name="Rege F."/>
            <person name="Reyes R."/>
            <person name="Rise C."/>
            <person name="Rogov P."/>
            <person name="Ross K."/>
            <person name="Ryan E."/>
            <person name="Settipalli S."/>
            <person name="Shea T."/>
            <person name="Sherpa N."/>
            <person name="Shi L."/>
            <person name="Shih D."/>
            <person name="Sparrow T."/>
            <person name="Spaulding J."/>
            <person name="Stalker J."/>
            <person name="Stange-Thomann N."/>
            <person name="Stavropoulos S."/>
            <person name="Stone C."/>
            <person name="Strader C."/>
            <person name="Tesfaye S."/>
            <person name="Thomson T."/>
            <person name="Thoulutsang Y."/>
            <person name="Thoulutsang D."/>
            <person name="Topham K."/>
            <person name="Topping I."/>
            <person name="Tsamla T."/>
            <person name="Vassiliev H."/>
            <person name="Vo A."/>
            <person name="Wangchuk T."/>
            <person name="Wangdi T."/>
            <person name="Weiand M."/>
            <person name="Wilkinson J."/>
            <person name="Wilson A."/>
            <person name="Yadav S."/>
            <person name="Young G."/>
            <person name="Yu Q."/>
            <person name="Zembek L."/>
            <person name="Zhong D."/>
            <person name="Zimmer A."/>
            <person name="Zwirko Z."/>
            <person name="Jaffe D.B."/>
            <person name="Alvarez P."/>
            <person name="Brockman W."/>
            <person name="Butler J."/>
            <person name="Chin C."/>
            <person name="Gnerre S."/>
            <person name="Grabherr M."/>
            <person name="Kleber M."/>
            <person name="Mauceli E."/>
            <person name="MacCallum I."/>
        </authorList>
    </citation>
    <scope>NUCLEOTIDE SEQUENCE [LARGE SCALE GENOMIC DNA]</scope>
    <source>
        <strain evidence="2 3">TSC#14021-0224.01</strain>
    </source>
</reference>
<feature type="domain" description="GDPGP1-like N-terminal" evidence="1">
    <location>
        <begin position="91"/>
        <end position="245"/>
    </location>
</feature>
<dbReference type="GO" id="GO:0080048">
    <property type="term" value="F:GDP-D-glucose phosphorylase activity"/>
    <property type="evidence" value="ECO:0007669"/>
    <property type="project" value="UniProtKB-EC"/>
</dbReference>
<evidence type="ECO:0000313" key="3">
    <source>
        <dbReference type="Proteomes" id="UP000008711"/>
    </source>
</evidence>
<protein>
    <recommendedName>
        <fullName evidence="1">GDPGP1-like N-terminal domain-containing protein</fullName>
    </recommendedName>
</protein>
<dbReference type="KEGG" id="der:6545821"/>
<accession>B3NCH0</accession>
<dbReference type="eggNOG" id="KOG2720">
    <property type="taxonomic scope" value="Eukaryota"/>
</dbReference>
<evidence type="ECO:0000313" key="2">
    <source>
        <dbReference type="EMBL" id="EDV51200.2"/>
    </source>
</evidence>
<dbReference type="OrthoDB" id="417175at2759"/>
<dbReference type="GO" id="GO:0000166">
    <property type="term" value="F:nucleotide binding"/>
    <property type="evidence" value="ECO:0007669"/>
    <property type="project" value="UniProtKB-KW"/>
</dbReference>
<dbReference type="Proteomes" id="UP000008711">
    <property type="component" value="Unassembled WGS sequence"/>
</dbReference>
<dbReference type="GO" id="GO:0005085">
    <property type="term" value="F:guanyl-nucleotide exchange factor activity"/>
    <property type="evidence" value="ECO:0007669"/>
    <property type="project" value="UniProtKB-KW"/>
</dbReference>
<evidence type="ECO:0000259" key="1">
    <source>
        <dbReference type="Pfam" id="PF26217"/>
    </source>
</evidence>
<keyword evidence="3" id="KW-1185">Reference proteome</keyword>
<dbReference type="InterPro" id="IPR058866">
    <property type="entry name" value="GDPGP1_N"/>
</dbReference>
<dbReference type="SUPFAM" id="SSF54197">
    <property type="entry name" value="HIT-like"/>
    <property type="match status" value="1"/>
</dbReference>
<proteinExistence type="predicted"/>
<sequence length="413" mass="47910">MFSRHFAAFLRFNRHVARKYSAHFRSFLAAGFSNRFSLKVATLLPLVILRSVDCRQKDDQDVKRPGRRRTMSKVKYETSLEGRAQLYLNAMKVRWEQLHKVPGLFSYQLQKSPQNRKIPGYWGFYTELNADRNLKRRRPQTIESLNPTFKHMLFNFNKVDAKEVIMTIDDAHGSPEVQMIINKSPITKYHTLICPEVGKNHIQQITRDALQFCITFMRSIDDKDMRMGYNSPGALASVNHLHFHLLHMPQDLYIDQVPLDELAGGYVYRLSRRAPTEGICIVFNENDSEEQVAEKVDQLYILAMWMCKNNMPHNLFLTQDRRPGQSANVKVFVFARSEYCVNKDLADFNVGFCELAGYIPLPDADKMESLTELQVLFRIRTITGNAPKAVYEEITSIVEGSRDQFLWDQPLTI</sequence>
<dbReference type="Gene3D" id="3.30.428.10">
    <property type="entry name" value="HIT-like"/>
    <property type="match status" value="1"/>
</dbReference>
<reference evidence="2 3" key="2">
    <citation type="journal article" date="2008" name="Bioinformatics">
        <title>Assembly reconciliation.</title>
        <authorList>
            <person name="Zimin A.V."/>
            <person name="Smith D.R."/>
            <person name="Sutton G."/>
            <person name="Yorke J.A."/>
        </authorList>
    </citation>
    <scope>NUCLEOTIDE SEQUENCE [LARGE SCALE GENOMIC DNA]</scope>
    <source>
        <strain evidence="2 3">TSC#14021-0224.01</strain>
    </source>
</reference>
<dbReference type="InterPro" id="IPR036265">
    <property type="entry name" value="HIT-like_sf"/>
</dbReference>